<name>A0AAD6M2C2_9ROSI</name>
<reference evidence="1" key="1">
    <citation type="journal article" date="2023" name="Mol. Ecol. Resour.">
        <title>Chromosome-level genome assembly of a triploid poplar Populus alba 'Berolinensis'.</title>
        <authorList>
            <person name="Chen S."/>
            <person name="Yu Y."/>
            <person name="Wang X."/>
            <person name="Wang S."/>
            <person name="Zhang T."/>
            <person name="Zhou Y."/>
            <person name="He R."/>
            <person name="Meng N."/>
            <person name="Wang Y."/>
            <person name="Liu W."/>
            <person name="Liu Z."/>
            <person name="Liu J."/>
            <person name="Guo Q."/>
            <person name="Huang H."/>
            <person name="Sederoff R.R."/>
            <person name="Wang G."/>
            <person name="Qu G."/>
            <person name="Chen S."/>
        </authorList>
    </citation>
    <scope>NUCLEOTIDE SEQUENCE</scope>
    <source>
        <strain evidence="1">SC-2020</strain>
    </source>
</reference>
<dbReference type="EMBL" id="JAQIZT010000012">
    <property type="protein sequence ID" value="KAJ6977490.1"/>
    <property type="molecule type" value="Genomic_DNA"/>
</dbReference>
<gene>
    <name evidence="1" type="ORF">NC653_029408</name>
</gene>
<protein>
    <submittedName>
        <fullName evidence="1">Uncharacterized protein</fullName>
    </submittedName>
</protein>
<comment type="caution">
    <text evidence="1">The sequence shown here is derived from an EMBL/GenBank/DDBJ whole genome shotgun (WGS) entry which is preliminary data.</text>
</comment>
<evidence type="ECO:0000313" key="1">
    <source>
        <dbReference type="EMBL" id="KAJ6977490.1"/>
    </source>
</evidence>
<organism evidence="1 2">
    <name type="scientific">Populus alba x Populus x berolinensis</name>
    <dbReference type="NCBI Taxonomy" id="444605"/>
    <lineage>
        <taxon>Eukaryota</taxon>
        <taxon>Viridiplantae</taxon>
        <taxon>Streptophyta</taxon>
        <taxon>Embryophyta</taxon>
        <taxon>Tracheophyta</taxon>
        <taxon>Spermatophyta</taxon>
        <taxon>Magnoliopsida</taxon>
        <taxon>eudicotyledons</taxon>
        <taxon>Gunneridae</taxon>
        <taxon>Pentapetalae</taxon>
        <taxon>rosids</taxon>
        <taxon>fabids</taxon>
        <taxon>Malpighiales</taxon>
        <taxon>Salicaceae</taxon>
        <taxon>Saliceae</taxon>
        <taxon>Populus</taxon>
    </lineage>
</organism>
<dbReference type="Proteomes" id="UP001164929">
    <property type="component" value="Chromosome 12"/>
</dbReference>
<proteinExistence type="predicted"/>
<dbReference type="AlphaFoldDB" id="A0AAD6M2C2"/>
<sequence length="64" mass="7518">MDLDLDLDLFFKHPIPSFHLSLTVEEGILLRHVLLVQLAVSDYSESFRRIMQTLLSFCGFSWLY</sequence>
<accession>A0AAD6M2C2</accession>
<evidence type="ECO:0000313" key="2">
    <source>
        <dbReference type="Proteomes" id="UP001164929"/>
    </source>
</evidence>
<keyword evidence="2" id="KW-1185">Reference proteome</keyword>